<feature type="transmembrane region" description="Helical" evidence="5">
    <location>
        <begin position="321"/>
        <end position="340"/>
    </location>
</feature>
<evidence type="ECO:0000256" key="2">
    <source>
        <dbReference type="ARBA" id="ARBA00022692"/>
    </source>
</evidence>
<feature type="transmembrane region" description="Helical" evidence="5">
    <location>
        <begin position="213"/>
        <end position="230"/>
    </location>
</feature>
<evidence type="ECO:0000259" key="6">
    <source>
        <dbReference type="Pfam" id="PF04932"/>
    </source>
</evidence>
<feature type="transmembrane region" description="Helical" evidence="5">
    <location>
        <begin position="143"/>
        <end position="162"/>
    </location>
</feature>
<feature type="transmembrane region" description="Helical" evidence="5">
    <location>
        <begin position="39"/>
        <end position="57"/>
    </location>
</feature>
<name>A0A1F6GQ44_9PROT</name>
<evidence type="ECO:0000256" key="1">
    <source>
        <dbReference type="ARBA" id="ARBA00004141"/>
    </source>
</evidence>
<gene>
    <name evidence="7" type="ORF">A2557_05700</name>
</gene>
<organism evidence="7 8">
    <name type="scientific">Candidatus Lambdaproteobacteria bacterium RIFOXYD2_FULL_56_26</name>
    <dbReference type="NCBI Taxonomy" id="1817773"/>
    <lineage>
        <taxon>Bacteria</taxon>
        <taxon>Pseudomonadati</taxon>
        <taxon>Pseudomonadota</taxon>
        <taxon>Candidatus Lambdaproteobacteria</taxon>
    </lineage>
</organism>
<dbReference type="EMBL" id="MFNF01000048">
    <property type="protein sequence ID" value="OGH00223.1"/>
    <property type="molecule type" value="Genomic_DNA"/>
</dbReference>
<dbReference type="PANTHER" id="PTHR37422">
    <property type="entry name" value="TEICHURONIC ACID BIOSYNTHESIS PROTEIN TUAE"/>
    <property type="match status" value="1"/>
</dbReference>
<feature type="domain" description="O-antigen ligase-related" evidence="6">
    <location>
        <begin position="178"/>
        <end position="330"/>
    </location>
</feature>
<feature type="transmembrane region" description="Helical" evidence="5">
    <location>
        <begin position="90"/>
        <end position="108"/>
    </location>
</feature>
<comment type="caution">
    <text evidence="7">The sequence shown here is derived from an EMBL/GenBank/DDBJ whole genome shotgun (WGS) entry which is preliminary data.</text>
</comment>
<evidence type="ECO:0000256" key="3">
    <source>
        <dbReference type="ARBA" id="ARBA00022989"/>
    </source>
</evidence>
<dbReference type="PANTHER" id="PTHR37422:SF13">
    <property type="entry name" value="LIPOPOLYSACCHARIDE BIOSYNTHESIS PROTEIN PA4999-RELATED"/>
    <property type="match status" value="1"/>
</dbReference>
<comment type="subcellular location">
    <subcellularLocation>
        <location evidence="1">Membrane</location>
        <topology evidence="1">Multi-pass membrane protein</topology>
    </subcellularLocation>
</comment>
<reference evidence="7 8" key="1">
    <citation type="journal article" date="2016" name="Nat. Commun.">
        <title>Thousands of microbial genomes shed light on interconnected biogeochemical processes in an aquifer system.</title>
        <authorList>
            <person name="Anantharaman K."/>
            <person name="Brown C.T."/>
            <person name="Hug L.A."/>
            <person name="Sharon I."/>
            <person name="Castelle C.J."/>
            <person name="Probst A.J."/>
            <person name="Thomas B.C."/>
            <person name="Singh A."/>
            <person name="Wilkins M.J."/>
            <person name="Karaoz U."/>
            <person name="Brodie E.L."/>
            <person name="Williams K.H."/>
            <person name="Hubbard S.S."/>
            <person name="Banfield J.F."/>
        </authorList>
    </citation>
    <scope>NUCLEOTIDE SEQUENCE [LARGE SCALE GENOMIC DNA]</scope>
</reference>
<dbReference type="Proteomes" id="UP000177583">
    <property type="component" value="Unassembled WGS sequence"/>
</dbReference>
<sequence>MFFSVPFSIAGDELAVLLLYLAGIGALVQGQAHWPKTGLNLWLLAVVLSALLAALLAPHPGAGFASLRNLWRFALPFALALALTPKRLKLGLTLMAGTTILVGFYAVLQHQNGIDLFRSEQLQAEYLIHRGSWHAVGAFSHHLTFGGVMLLVAGLLAPLGLVKELSPKLRGLFAMAGLFALYSAYASMGRSIWLGLLALAFTALALLLRRRAWILLVPAALVFVFALWVQQSPVLQQTLSKTPTGQRFVEGLDSSENMDRLLMWQAAKTAIVDHPWVGLGPGQGESLQPYYDELALATGHNFEHPAKTGVHNIFLQNLVDFGLLGTAAFLGWWGWVFFSLWKGWHQNPQLNFYQALRLGSMAGLVGSWSAGFFENNFRDGEVQVVILMVHGLALWLSLSPHLGTQGQSEPCP</sequence>
<dbReference type="Pfam" id="PF04932">
    <property type="entry name" value="Wzy_C"/>
    <property type="match status" value="1"/>
</dbReference>
<feature type="transmembrane region" description="Helical" evidence="5">
    <location>
        <begin position="6"/>
        <end position="27"/>
    </location>
</feature>
<dbReference type="AlphaFoldDB" id="A0A1F6GQ44"/>
<feature type="transmembrane region" description="Helical" evidence="5">
    <location>
        <begin position="169"/>
        <end position="185"/>
    </location>
</feature>
<feature type="transmembrane region" description="Helical" evidence="5">
    <location>
        <begin position="191"/>
        <end position="208"/>
    </location>
</feature>
<keyword evidence="2 5" id="KW-0812">Transmembrane</keyword>
<evidence type="ECO:0000313" key="8">
    <source>
        <dbReference type="Proteomes" id="UP000177583"/>
    </source>
</evidence>
<protein>
    <recommendedName>
        <fullName evidence="6">O-antigen ligase-related domain-containing protein</fullName>
    </recommendedName>
</protein>
<evidence type="ECO:0000313" key="7">
    <source>
        <dbReference type="EMBL" id="OGH00223.1"/>
    </source>
</evidence>
<dbReference type="InterPro" id="IPR051533">
    <property type="entry name" value="WaaL-like"/>
</dbReference>
<proteinExistence type="predicted"/>
<evidence type="ECO:0000256" key="4">
    <source>
        <dbReference type="ARBA" id="ARBA00023136"/>
    </source>
</evidence>
<accession>A0A1F6GQ44</accession>
<dbReference type="InterPro" id="IPR007016">
    <property type="entry name" value="O-antigen_ligase-rel_domated"/>
</dbReference>
<keyword evidence="3 5" id="KW-1133">Transmembrane helix</keyword>
<keyword evidence="4 5" id="KW-0472">Membrane</keyword>
<dbReference type="GO" id="GO:0016020">
    <property type="term" value="C:membrane"/>
    <property type="evidence" value="ECO:0007669"/>
    <property type="project" value="UniProtKB-SubCell"/>
</dbReference>
<evidence type="ECO:0000256" key="5">
    <source>
        <dbReference type="SAM" id="Phobius"/>
    </source>
</evidence>